<dbReference type="GO" id="GO:0046872">
    <property type="term" value="F:metal ion binding"/>
    <property type="evidence" value="ECO:0007669"/>
    <property type="project" value="UniProtKB-KW"/>
</dbReference>
<dbReference type="SUPFAM" id="SSF51197">
    <property type="entry name" value="Clavaminate synthase-like"/>
    <property type="match status" value="1"/>
</dbReference>
<proteinExistence type="inferred from homology"/>
<reference evidence="7" key="2">
    <citation type="submission" date="2008-08" db="EMBL/GenBank/DDBJ databases">
        <authorList>
            <person name="Martin-Cuadrado A.-B."/>
            <person name="Rodriguez-Valera F."/>
            <person name="Moreira D."/>
            <person name="Alba J.-C."/>
            <person name="Ivars-Martinez E."/>
            <person name="Henn M.R."/>
            <person name="Talla E."/>
            <person name="Lopez-Garcia P."/>
        </authorList>
    </citation>
    <scope>NUCLEOTIDE SEQUENCE</scope>
</reference>
<dbReference type="InterPro" id="IPR051178">
    <property type="entry name" value="TfdA_dioxygenase"/>
</dbReference>
<accession>B3V6K2</accession>
<dbReference type="InterPro" id="IPR003819">
    <property type="entry name" value="TauD/TfdA-like"/>
</dbReference>
<dbReference type="PANTHER" id="PTHR43779">
    <property type="entry name" value="DIOXYGENASE RV0097-RELATED"/>
    <property type="match status" value="1"/>
</dbReference>
<dbReference type="EC" id="1.14.11.17" evidence="7"/>
<feature type="domain" description="TauD/TfdA-like" evidence="6">
    <location>
        <begin position="27"/>
        <end position="355"/>
    </location>
</feature>
<evidence type="ECO:0000256" key="5">
    <source>
        <dbReference type="ARBA" id="ARBA00023004"/>
    </source>
</evidence>
<evidence type="ECO:0000259" key="6">
    <source>
        <dbReference type="Pfam" id="PF02668"/>
    </source>
</evidence>
<evidence type="ECO:0000256" key="1">
    <source>
        <dbReference type="ARBA" id="ARBA00005896"/>
    </source>
</evidence>
<dbReference type="AlphaFoldDB" id="B3V6K2"/>
<keyword evidence="4 7" id="KW-0560">Oxidoreductase</keyword>
<keyword evidence="5" id="KW-0408">Iron</keyword>
<evidence type="ECO:0000256" key="2">
    <source>
        <dbReference type="ARBA" id="ARBA00022723"/>
    </source>
</evidence>
<evidence type="ECO:0000256" key="4">
    <source>
        <dbReference type="ARBA" id="ARBA00023002"/>
    </source>
</evidence>
<dbReference type="EMBL" id="EU686636">
    <property type="protein sequence ID" value="ACF09926.1"/>
    <property type="molecule type" value="Genomic_DNA"/>
</dbReference>
<dbReference type="Pfam" id="PF02668">
    <property type="entry name" value="TauD"/>
    <property type="match status" value="1"/>
</dbReference>
<dbReference type="Gene3D" id="3.60.130.10">
    <property type="entry name" value="Clavaminate synthase-like"/>
    <property type="match status" value="1"/>
</dbReference>
<name>B3V6K2_9ARCH</name>
<evidence type="ECO:0000313" key="7">
    <source>
        <dbReference type="EMBL" id="ACF09926.1"/>
    </source>
</evidence>
<dbReference type="GO" id="GO:0051213">
    <property type="term" value="F:dioxygenase activity"/>
    <property type="evidence" value="ECO:0007669"/>
    <property type="project" value="UniProtKB-KW"/>
</dbReference>
<dbReference type="InterPro" id="IPR042098">
    <property type="entry name" value="TauD-like_sf"/>
</dbReference>
<evidence type="ECO:0000256" key="3">
    <source>
        <dbReference type="ARBA" id="ARBA00022964"/>
    </source>
</evidence>
<dbReference type="PANTHER" id="PTHR43779:SF3">
    <property type="entry name" value="(3R)-3-[(CARBOXYMETHYL)AMINO]FATTY ACID OXYGENASE_DECARBOXYLASE"/>
    <property type="match status" value="1"/>
</dbReference>
<organism evidence="7">
    <name type="scientific">uncultured marine group III euryarchaeote KM3-28-E8</name>
    <dbReference type="NCBI Taxonomy" id="526676"/>
    <lineage>
        <taxon>Archaea</taxon>
        <taxon>Methanobacteriati</taxon>
        <taxon>Thermoplasmatota</taxon>
        <taxon>Thermoplasmata</taxon>
        <taxon>Candidatus Thermoprofundales</taxon>
        <taxon>environmental samples</taxon>
    </lineage>
</organism>
<reference evidence="7" key="1">
    <citation type="journal article" date="2008" name="ISME J.">
        <title>Hindsight in the relative abundance, metabolic potential and genome dynamics of uncultivated marine archaea from comparative metagenomic analyses of bathypelagic plankton of different oceanic regions.</title>
        <authorList>
            <person name="Martin-Cuadrado A.B."/>
            <person name="Rodriguez-Valera F."/>
            <person name="Moreira D."/>
            <person name="Alba J.C."/>
            <person name="Ivars-Martinez E."/>
            <person name="Henn M.R."/>
            <person name="Talla E."/>
            <person name="Lopez-Garcia P."/>
        </authorList>
    </citation>
    <scope>NUCLEOTIDE SEQUENCE</scope>
</reference>
<comment type="similarity">
    <text evidence="1">Belongs to the TfdA dioxygenase family.</text>
</comment>
<protein>
    <submittedName>
        <fullName evidence="7">Alpha-ketoglutarate-dependent taurine dioxygenase</fullName>
        <ecNumber evidence="7">1.14.11.17</ecNumber>
    </submittedName>
</protein>
<sequence>MAKFLSDGAGLENRFAAIFGANIKIKRPLGPSGMGARITGIDLSAPLTPAQVDLLLDTLSQCRLFTIGGQDLKRFSLALFERFANHWGAPVAHPSNFLRGGKPAQQDGASDGTIEFRPYADRKVAAADKTLPGQVACLPHESPAVLVATNLLSDGDRDKSRLKDGGTWHTDIEYEPLPIYVSMFLVHHVPVARDAANGQWVEPPAAAGPEPYFPGSDDELMSNRKRLPLNGETAYADTAAAFAALSKEEQTRLEAVQVRRRLNTADEGFLAPLVRTDPRSGTKSLHSPVWASRPGVRPPIEVEGMTPEESREFLDRLEKHVLQPQFRYDHLHAQGDVTIWNNYMTLHTSPPIKAGIDRAEDARLLYRLSCKGEPSLTLPRDDASSWITNNISGDYHSPASIVGTAAY</sequence>
<keyword evidence="2" id="KW-0479">Metal-binding</keyword>
<keyword evidence="3 7" id="KW-0223">Dioxygenase</keyword>